<evidence type="ECO:0000256" key="1">
    <source>
        <dbReference type="SAM" id="MobiDB-lite"/>
    </source>
</evidence>
<sequence length="294" mass="29203">MRSSSSVIFSLSTSTSSRTANMRWLLTRSMACSILLSIATVLPADVLSESSSAVDLFSGTGSAGSASPGPGASVTMGCSVMGWSTPSGGPWALDDTGKMMPYRGPPCWLLAGNVCPTGISYTWATASLDAAGGRSAPPAAALSRSSPGLASPCMAGGSTKSMHSQRPRPNGSELTILTTLKRRCQWSGLTGTSGAALAGVPATMVSAAPTVVAAVGGGSDGTPDDASPAVGAPAAAGGSSAAPFSSVGDSWSAFLDTSSTSELRSSVWLSSRSSALSSPPSLLSREPCTVTLVI</sequence>
<feature type="compositionally biased region" description="Low complexity" evidence="1">
    <location>
        <begin position="134"/>
        <end position="152"/>
    </location>
</feature>
<reference evidence="2" key="1">
    <citation type="submission" date="2019-12" db="EMBL/GenBank/DDBJ databases">
        <title>An insight into the sialome of adult female Ixodes ricinus ticks feeding for 6 days.</title>
        <authorList>
            <person name="Perner J."/>
            <person name="Ribeiro J.M.C."/>
        </authorList>
    </citation>
    <scope>NUCLEOTIDE SEQUENCE</scope>
    <source>
        <strain evidence="2">Semi-engorged</strain>
        <tissue evidence="2">Salivary glands</tissue>
    </source>
</reference>
<dbReference type="AlphaFoldDB" id="A0A6B0V7Y8"/>
<evidence type="ECO:0000313" key="2">
    <source>
        <dbReference type="EMBL" id="MXU97874.1"/>
    </source>
</evidence>
<organism evidence="2">
    <name type="scientific">Ixodes ricinus</name>
    <name type="common">Common tick</name>
    <name type="synonym">Acarus ricinus</name>
    <dbReference type="NCBI Taxonomy" id="34613"/>
    <lineage>
        <taxon>Eukaryota</taxon>
        <taxon>Metazoa</taxon>
        <taxon>Ecdysozoa</taxon>
        <taxon>Arthropoda</taxon>
        <taxon>Chelicerata</taxon>
        <taxon>Arachnida</taxon>
        <taxon>Acari</taxon>
        <taxon>Parasitiformes</taxon>
        <taxon>Ixodida</taxon>
        <taxon>Ixodoidea</taxon>
        <taxon>Ixodidae</taxon>
        <taxon>Ixodinae</taxon>
        <taxon>Ixodes</taxon>
    </lineage>
</organism>
<protein>
    <submittedName>
        <fullName evidence="2">Putative secreted protein</fullName>
    </submittedName>
</protein>
<name>A0A6B0V7Y8_IXORI</name>
<dbReference type="EMBL" id="GIFC01015791">
    <property type="protein sequence ID" value="MXU97874.1"/>
    <property type="molecule type" value="Transcribed_RNA"/>
</dbReference>
<feature type="region of interest" description="Disordered" evidence="1">
    <location>
        <begin position="216"/>
        <end position="239"/>
    </location>
</feature>
<accession>A0A6B0V7Y8</accession>
<feature type="compositionally biased region" description="Low complexity" evidence="1">
    <location>
        <begin position="224"/>
        <end position="239"/>
    </location>
</feature>
<proteinExistence type="predicted"/>
<feature type="region of interest" description="Disordered" evidence="1">
    <location>
        <begin position="134"/>
        <end position="173"/>
    </location>
</feature>